<evidence type="ECO:0000313" key="4">
    <source>
        <dbReference type="Proteomes" id="UP000241769"/>
    </source>
</evidence>
<protein>
    <submittedName>
        <fullName evidence="3">Uncharacterized protein</fullName>
    </submittedName>
</protein>
<feature type="transmembrane region" description="Helical" evidence="2">
    <location>
        <begin position="249"/>
        <end position="269"/>
    </location>
</feature>
<gene>
    <name evidence="3" type="ORF">PROFUN_00731</name>
</gene>
<feature type="region of interest" description="Disordered" evidence="1">
    <location>
        <begin position="32"/>
        <end position="52"/>
    </location>
</feature>
<keyword evidence="4" id="KW-1185">Reference proteome</keyword>
<reference evidence="3 4" key="1">
    <citation type="journal article" date="2018" name="Genome Biol. Evol.">
        <title>Multiple Roots of Fruiting Body Formation in Amoebozoa.</title>
        <authorList>
            <person name="Hillmann F."/>
            <person name="Forbes G."/>
            <person name="Novohradska S."/>
            <person name="Ferling I."/>
            <person name="Riege K."/>
            <person name="Groth M."/>
            <person name="Westermann M."/>
            <person name="Marz M."/>
            <person name="Spaller T."/>
            <person name="Winckler T."/>
            <person name="Schaap P."/>
            <person name="Glockner G."/>
        </authorList>
    </citation>
    <scope>NUCLEOTIDE SEQUENCE [LARGE SCALE GENOMIC DNA]</scope>
    <source>
        <strain evidence="3 4">Jena</strain>
    </source>
</reference>
<accession>A0A2P6NUC7</accession>
<dbReference type="Proteomes" id="UP000241769">
    <property type="component" value="Unassembled WGS sequence"/>
</dbReference>
<comment type="caution">
    <text evidence="3">The sequence shown here is derived from an EMBL/GenBank/DDBJ whole genome shotgun (WGS) entry which is preliminary data.</text>
</comment>
<organism evidence="3 4">
    <name type="scientific">Planoprotostelium fungivorum</name>
    <dbReference type="NCBI Taxonomy" id="1890364"/>
    <lineage>
        <taxon>Eukaryota</taxon>
        <taxon>Amoebozoa</taxon>
        <taxon>Evosea</taxon>
        <taxon>Variosea</taxon>
        <taxon>Cavosteliida</taxon>
        <taxon>Cavosteliaceae</taxon>
        <taxon>Planoprotostelium</taxon>
    </lineage>
</organism>
<feature type="compositionally biased region" description="Polar residues" evidence="1">
    <location>
        <begin position="39"/>
        <end position="49"/>
    </location>
</feature>
<dbReference type="AlphaFoldDB" id="A0A2P6NUC7"/>
<keyword evidence="2" id="KW-0812">Transmembrane</keyword>
<evidence type="ECO:0000256" key="2">
    <source>
        <dbReference type="SAM" id="Phobius"/>
    </source>
</evidence>
<proteinExistence type="predicted"/>
<evidence type="ECO:0000256" key="1">
    <source>
        <dbReference type="SAM" id="MobiDB-lite"/>
    </source>
</evidence>
<sequence length="343" mass="38016">MSYQESNNGKYQHNKSEVGYYTIGKLSPPKMWYTDEESNGPQERQTGPSSGDCEVVIPGIPMNNALTVRISHQKLIFVVIYSTPPHCGVCQEIDIGGFRLGVMLDGALGLVIFFGSQHGVLGTVASRLSHRQEKNLLNAEKRDVEILTAMTSLCHQIIHNVYVILIVGSSESVRAIFWREPYYKPHQPGCCLRLQLCVFSPAEVEGGFVPVRRAMSSISGASNLHASDSALLLQHCHGQLGQLLLLIGYFRYFSLTVLTLSIGLLIPWFQSLSNWEETYSSLFFAASELEERSSRQSGPFSFFTNLLIVLRYFVSADISSRLSAGFLLTYSLMPFGQGLVADG</sequence>
<name>A0A2P6NUC7_9EUKA</name>
<evidence type="ECO:0000313" key="3">
    <source>
        <dbReference type="EMBL" id="PRP87520.1"/>
    </source>
</evidence>
<keyword evidence="2" id="KW-0472">Membrane</keyword>
<dbReference type="InParanoid" id="A0A2P6NUC7"/>
<keyword evidence="2" id="KW-1133">Transmembrane helix</keyword>
<dbReference type="EMBL" id="MDYQ01000020">
    <property type="protein sequence ID" value="PRP87520.1"/>
    <property type="molecule type" value="Genomic_DNA"/>
</dbReference>